<dbReference type="Pfam" id="PF09650">
    <property type="entry name" value="PHA_gran_rgn"/>
    <property type="match status" value="1"/>
</dbReference>
<proteinExistence type="predicted"/>
<dbReference type="OrthoDB" id="5519662at2"/>
<dbReference type="EMBL" id="CP012670">
    <property type="protein sequence ID" value="AUX20683.1"/>
    <property type="molecule type" value="Genomic_DNA"/>
</dbReference>
<dbReference type="Proteomes" id="UP000295781">
    <property type="component" value="Chromosome"/>
</dbReference>
<organism evidence="1 2">
    <name type="scientific">Sorangium cellulosum</name>
    <name type="common">Polyangium cellulosum</name>
    <dbReference type="NCBI Taxonomy" id="56"/>
    <lineage>
        <taxon>Bacteria</taxon>
        <taxon>Pseudomonadati</taxon>
        <taxon>Myxococcota</taxon>
        <taxon>Polyangia</taxon>
        <taxon>Polyangiales</taxon>
        <taxon>Polyangiaceae</taxon>
        <taxon>Sorangium</taxon>
    </lineage>
</organism>
<reference evidence="1 2" key="1">
    <citation type="submission" date="2015-09" db="EMBL/GenBank/DDBJ databases">
        <title>Sorangium comparison.</title>
        <authorList>
            <person name="Zaburannyi N."/>
            <person name="Bunk B."/>
            <person name="Overmann J."/>
            <person name="Mueller R."/>
        </authorList>
    </citation>
    <scope>NUCLEOTIDE SEQUENCE [LARGE SCALE GENOMIC DNA]</scope>
    <source>
        <strain evidence="1 2">So ceGT47</strain>
    </source>
</reference>
<dbReference type="RefSeq" id="WP_129346025.1">
    <property type="nucleotide sequence ID" value="NZ_CP012670.1"/>
</dbReference>
<dbReference type="AlphaFoldDB" id="A0A4P2PW29"/>
<protein>
    <recommendedName>
        <fullName evidence="3">Polyhydroxyalkanoic acid synthase</fullName>
    </recommendedName>
</protein>
<evidence type="ECO:0000313" key="2">
    <source>
        <dbReference type="Proteomes" id="UP000295781"/>
    </source>
</evidence>
<evidence type="ECO:0008006" key="3">
    <source>
        <dbReference type="Google" id="ProtNLM"/>
    </source>
</evidence>
<name>A0A4P2PW29_SORCE</name>
<evidence type="ECO:0000313" key="1">
    <source>
        <dbReference type="EMBL" id="AUX20683.1"/>
    </source>
</evidence>
<accession>A0A4P2PW29</accession>
<gene>
    <name evidence="1" type="ORF">SOCEGT47_011560</name>
</gene>
<dbReference type="InterPro" id="IPR013433">
    <property type="entry name" value="PHA_gran_rgn"/>
</dbReference>
<sequence>MKHTVHHDLNDDAARRAVQRALQRYGARYAEYAPSVLWQDEGSAALGLSVRGFPLVGRIALRSRSVEVDLDVPAALRPFDRMAISAIDAEVQRSIDEAHRERSLRAPVAVEEGA</sequence>